<proteinExistence type="predicted"/>
<feature type="region of interest" description="Disordered" evidence="1">
    <location>
        <begin position="84"/>
        <end position="141"/>
    </location>
</feature>
<dbReference type="AlphaFoldDB" id="A0A804LTU8"/>
<feature type="compositionally biased region" description="Basic and acidic residues" evidence="1">
    <location>
        <begin position="123"/>
        <end position="133"/>
    </location>
</feature>
<evidence type="ECO:0000313" key="2">
    <source>
        <dbReference type="EnsemblPlants" id="Zm00001eb036080_P001"/>
    </source>
</evidence>
<evidence type="ECO:0000313" key="3">
    <source>
        <dbReference type="Proteomes" id="UP000007305"/>
    </source>
</evidence>
<reference evidence="2" key="3">
    <citation type="submission" date="2021-05" db="UniProtKB">
        <authorList>
            <consortium name="EnsemblPlants"/>
        </authorList>
    </citation>
    <scope>IDENTIFICATION</scope>
    <source>
        <strain evidence="2">cv. B73</strain>
    </source>
</reference>
<dbReference type="EnsemblPlants" id="Zm00001eb036080_T001">
    <property type="protein sequence ID" value="Zm00001eb036080_P001"/>
    <property type="gene ID" value="Zm00001eb036080"/>
</dbReference>
<dbReference type="Proteomes" id="UP000007305">
    <property type="component" value="Chromosome 1"/>
</dbReference>
<reference evidence="2" key="2">
    <citation type="submission" date="2019-07" db="EMBL/GenBank/DDBJ databases">
        <authorList>
            <person name="Seetharam A."/>
            <person name="Woodhouse M."/>
            <person name="Cannon E."/>
        </authorList>
    </citation>
    <scope>NUCLEOTIDE SEQUENCE [LARGE SCALE GENOMIC DNA]</scope>
    <source>
        <strain evidence="2">cv. B73</strain>
    </source>
</reference>
<accession>A0A804LTU8</accession>
<organism evidence="2 3">
    <name type="scientific">Zea mays</name>
    <name type="common">Maize</name>
    <dbReference type="NCBI Taxonomy" id="4577"/>
    <lineage>
        <taxon>Eukaryota</taxon>
        <taxon>Viridiplantae</taxon>
        <taxon>Streptophyta</taxon>
        <taxon>Embryophyta</taxon>
        <taxon>Tracheophyta</taxon>
        <taxon>Spermatophyta</taxon>
        <taxon>Magnoliopsida</taxon>
        <taxon>Liliopsida</taxon>
        <taxon>Poales</taxon>
        <taxon>Poaceae</taxon>
        <taxon>PACMAD clade</taxon>
        <taxon>Panicoideae</taxon>
        <taxon>Andropogonodae</taxon>
        <taxon>Andropogoneae</taxon>
        <taxon>Tripsacinae</taxon>
        <taxon>Zea</taxon>
    </lineage>
</organism>
<feature type="region of interest" description="Disordered" evidence="1">
    <location>
        <begin position="1"/>
        <end position="21"/>
    </location>
</feature>
<keyword evidence="3" id="KW-1185">Reference proteome</keyword>
<dbReference type="Gramene" id="Zm00001eb036080_T001">
    <property type="protein sequence ID" value="Zm00001eb036080_P001"/>
    <property type="gene ID" value="Zm00001eb036080"/>
</dbReference>
<reference evidence="3" key="1">
    <citation type="submission" date="2015-12" db="EMBL/GenBank/DDBJ databases">
        <title>Update maize B73 reference genome by single molecule sequencing technologies.</title>
        <authorList>
            <consortium name="Maize Genome Sequencing Project"/>
            <person name="Ware D."/>
        </authorList>
    </citation>
    <scope>NUCLEOTIDE SEQUENCE [LARGE SCALE GENOMIC DNA]</scope>
    <source>
        <strain evidence="3">cv. B73</strain>
    </source>
</reference>
<name>A0A804LTU8_MAIZE</name>
<feature type="compositionally biased region" description="Low complexity" evidence="1">
    <location>
        <begin position="88"/>
        <end position="99"/>
    </location>
</feature>
<evidence type="ECO:0000256" key="1">
    <source>
        <dbReference type="SAM" id="MobiDB-lite"/>
    </source>
</evidence>
<protein>
    <submittedName>
        <fullName evidence="2">Uncharacterized protein</fullName>
    </submittedName>
</protein>
<sequence length="141" mass="15677">MRQPRSARPPQSPPALHNSRPPCEACWKSINHRILSSRLTPAVLPDEHALTESIKRRLTASGCPDDALSSADLHSKLSVRALERRCGRSSTCSTRSPRSTAPPPWLHASQLFPSPPHRGMPPRGERVEQDNSSHRRPPAHR</sequence>
<dbReference type="InParanoid" id="A0A804LTU8"/>